<reference evidence="2 3" key="1">
    <citation type="journal article" date="2014" name="Int. J. Syst. Evol. Microbiol.">
        <title>Complete genome sequence of Corynebacterium casei LMG S-19264T (=DSM 44701T), isolated from a smear-ripened cheese.</title>
        <authorList>
            <consortium name="US DOE Joint Genome Institute (JGI-PGF)"/>
            <person name="Walter F."/>
            <person name="Albersmeier A."/>
            <person name="Kalinowski J."/>
            <person name="Ruckert C."/>
        </authorList>
    </citation>
    <scope>NUCLEOTIDE SEQUENCE [LARGE SCALE GENOMIC DNA]</scope>
    <source>
        <strain evidence="2 3">JCM 4205</strain>
    </source>
</reference>
<feature type="compositionally biased region" description="Acidic residues" evidence="1">
    <location>
        <begin position="157"/>
        <end position="170"/>
    </location>
</feature>
<proteinExistence type="predicted"/>
<evidence type="ECO:0000313" key="3">
    <source>
        <dbReference type="Proteomes" id="UP000642014"/>
    </source>
</evidence>
<evidence type="ECO:0008006" key="4">
    <source>
        <dbReference type="Google" id="ProtNLM"/>
    </source>
</evidence>
<sequence length="346" mass="37508">MIYRNFSAPSRGFTQFSHELIRHPRLSSHAVRLLTWQLSLPENARETLSRTAERAGIGGDAFTKAKRQLIAEGFVHERRVQVVGGRWVTQQIVSNVPLSCEQAAKFFARDPRLLHRASANPQVAPGTRNPAVGSPASPPTGGHPEEDLGENTSNLPEEPEPEAEAEEVVEAAEAAAPAAHDEPPTLEEARALVGVLPILSPALRRIPPGMRDELARLAARWLDAGHTSADIHEHLLRGLPGDGTPVHRPGGLVRYLLRDVPPRDVPPLEVPPRDVPPPVPEGPRLSARLQGTRECSGDHTQPMLFRPVADEAYCRECTAGNGPGTRRGCPPPDTVREGPGRAVMGR</sequence>
<dbReference type="AlphaFoldDB" id="A0AAV4KBG2"/>
<dbReference type="GeneID" id="95455934"/>
<organism evidence="2 3">
    <name type="scientific">Streptomyces cinereoruber</name>
    <dbReference type="NCBI Taxonomy" id="67260"/>
    <lineage>
        <taxon>Bacteria</taxon>
        <taxon>Bacillati</taxon>
        <taxon>Actinomycetota</taxon>
        <taxon>Actinomycetes</taxon>
        <taxon>Kitasatosporales</taxon>
        <taxon>Streptomycetaceae</taxon>
        <taxon>Streptomyces</taxon>
    </lineage>
</organism>
<gene>
    <name evidence="2" type="ORF">GCM10010497_10290</name>
</gene>
<dbReference type="RefSeq" id="WP_183953214.1">
    <property type="nucleotide sequence ID" value="NZ_BMSJ01000001.1"/>
</dbReference>
<evidence type="ECO:0000256" key="1">
    <source>
        <dbReference type="SAM" id="MobiDB-lite"/>
    </source>
</evidence>
<dbReference type="Proteomes" id="UP000642014">
    <property type="component" value="Unassembled WGS sequence"/>
</dbReference>
<feature type="region of interest" description="Disordered" evidence="1">
    <location>
        <begin position="120"/>
        <end position="183"/>
    </location>
</feature>
<evidence type="ECO:0000313" key="2">
    <source>
        <dbReference type="EMBL" id="GGR10139.1"/>
    </source>
</evidence>
<accession>A0AAV4KBG2</accession>
<dbReference type="EMBL" id="BMSJ01000001">
    <property type="protein sequence ID" value="GGR10139.1"/>
    <property type="molecule type" value="Genomic_DNA"/>
</dbReference>
<name>A0AAV4KBG2_9ACTN</name>
<feature type="region of interest" description="Disordered" evidence="1">
    <location>
        <begin position="319"/>
        <end position="346"/>
    </location>
</feature>
<comment type="caution">
    <text evidence="2">The sequence shown here is derived from an EMBL/GenBank/DDBJ whole genome shotgun (WGS) entry which is preliminary data.</text>
</comment>
<protein>
    <recommendedName>
        <fullName evidence="4">Helix-turn-helix domain-containing protein</fullName>
    </recommendedName>
</protein>